<dbReference type="EMBL" id="JACSQM010000010">
    <property type="protein sequence ID" value="MBD7965883.1"/>
    <property type="molecule type" value="Genomic_DNA"/>
</dbReference>
<evidence type="ECO:0000256" key="2">
    <source>
        <dbReference type="ARBA" id="ARBA00022448"/>
    </source>
</evidence>
<dbReference type="InterPro" id="IPR036259">
    <property type="entry name" value="MFS_trans_sf"/>
</dbReference>
<comment type="caution">
    <text evidence="8">The sequence shown here is derived from an EMBL/GenBank/DDBJ whole genome shotgun (WGS) entry which is preliminary data.</text>
</comment>
<dbReference type="Gene3D" id="1.20.1250.20">
    <property type="entry name" value="MFS general substrate transporter like domains"/>
    <property type="match status" value="2"/>
</dbReference>
<evidence type="ECO:0000256" key="6">
    <source>
        <dbReference type="SAM" id="Phobius"/>
    </source>
</evidence>
<feature type="transmembrane region" description="Helical" evidence="6">
    <location>
        <begin position="346"/>
        <end position="368"/>
    </location>
</feature>
<sequence>MNMKRMLIEPHWQMLIWLLIVQVLVAFVGRGLVPLGVLIGADLSLSKAQIGMLPAGLFLGQALASIPAGFLVDRVGSRRLLLVLSTCLGTGFILSTFFTHFWSMLLFVVIGGLGYGAMHPVSNRGIIYWFSQTQRGTAMGIKQMGVTLGSALSAVILLPVAVSYGWRTAMIGAAMLLIVTGILSFFHYRDSENAPANNSKQRLSVFYRSMWGMIRNKSLLLVSLSALGLNGAQMCLNTYLVLFAYEKLGISLFLSGLLLVISEAFGSFGRVAWGVISDRIFNGERIIIIIVIAIVSSIASTTMALLPNHTPFGVLVPIVAVFGFAVSGFNGIWMNLASELVPPEQAGISSGLSITIGSLGVMAAPPIFGLMVDLNGNYSSGWLFITCLLGVVMAILIVLLQINKNKKARVNEHAI</sequence>
<evidence type="ECO:0000256" key="5">
    <source>
        <dbReference type="ARBA" id="ARBA00023136"/>
    </source>
</evidence>
<feature type="transmembrane region" description="Helical" evidence="6">
    <location>
        <begin position="380"/>
        <end position="400"/>
    </location>
</feature>
<evidence type="ECO:0000313" key="8">
    <source>
        <dbReference type="EMBL" id="MBD7965883.1"/>
    </source>
</evidence>
<dbReference type="PROSITE" id="PS50850">
    <property type="entry name" value="MFS"/>
    <property type="match status" value="1"/>
</dbReference>
<dbReference type="PIRSF" id="PIRSF002808">
    <property type="entry name" value="Hexose_phosphate_transp"/>
    <property type="match status" value="1"/>
</dbReference>
<feature type="transmembrane region" description="Helical" evidence="6">
    <location>
        <begin position="248"/>
        <end position="273"/>
    </location>
</feature>
<feature type="transmembrane region" description="Helical" evidence="6">
    <location>
        <begin position="143"/>
        <end position="162"/>
    </location>
</feature>
<evidence type="ECO:0000256" key="3">
    <source>
        <dbReference type="ARBA" id="ARBA00022692"/>
    </source>
</evidence>
<comment type="subcellular location">
    <subcellularLocation>
        <location evidence="1">Cell membrane</location>
        <topology evidence="1">Multi-pass membrane protein</topology>
    </subcellularLocation>
</comment>
<feature type="transmembrane region" description="Helical" evidence="6">
    <location>
        <begin position="53"/>
        <end position="72"/>
    </location>
</feature>
<feature type="transmembrane region" description="Helical" evidence="6">
    <location>
        <begin position="285"/>
        <end position="306"/>
    </location>
</feature>
<evidence type="ECO:0000313" key="9">
    <source>
        <dbReference type="Proteomes" id="UP000603641"/>
    </source>
</evidence>
<dbReference type="PANTHER" id="PTHR23527">
    <property type="entry name" value="BLL3282 PROTEIN"/>
    <property type="match status" value="1"/>
</dbReference>
<dbReference type="PANTHER" id="PTHR23527:SF1">
    <property type="entry name" value="BLL3282 PROTEIN"/>
    <property type="match status" value="1"/>
</dbReference>
<dbReference type="SUPFAM" id="SSF103473">
    <property type="entry name" value="MFS general substrate transporter"/>
    <property type="match status" value="1"/>
</dbReference>
<accession>A0ABR8SQV3</accession>
<proteinExistence type="predicted"/>
<dbReference type="InterPro" id="IPR052952">
    <property type="entry name" value="MFS-Transporter"/>
</dbReference>
<dbReference type="Pfam" id="PF07690">
    <property type="entry name" value="MFS_1"/>
    <property type="match status" value="1"/>
</dbReference>
<gene>
    <name evidence="8" type="ORF">H9648_17620</name>
</gene>
<evidence type="ECO:0000256" key="4">
    <source>
        <dbReference type="ARBA" id="ARBA00022989"/>
    </source>
</evidence>
<dbReference type="InterPro" id="IPR000849">
    <property type="entry name" value="Sugar_P_transporter"/>
</dbReference>
<keyword evidence="2" id="KW-0813">Transport</keyword>
<feature type="transmembrane region" description="Helical" evidence="6">
    <location>
        <begin position="104"/>
        <end position="122"/>
    </location>
</feature>
<feature type="transmembrane region" description="Helical" evidence="6">
    <location>
        <begin position="79"/>
        <end position="98"/>
    </location>
</feature>
<feature type="domain" description="Major facilitator superfamily (MFS) profile" evidence="7">
    <location>
        <begin position="14"/>
        <end position="406"/>
    </location>
</feature>
<organism evidence="8 9">
    <name type="scientific">Fictibacillus norfolkensis</name>
    <dbReference type="NCBI Taxonomy" id="2762233"/>
    <lineage>
        <taxon>Bacteria</taxon>
        <taxon>Bacillati</taxon>
        <taxon>Bacillota</taxon>
        <taxon>Bacilli</taxon>
        <taxon>Bacillales</taxon>
        <taxon>Fictibacillaceae</taxon>
        <taxon>Fictibacillus</taxon>
    </lineage>
</organism>
<keyword evidence="3 6" id="KW-0812">Transmembrane</keyword>
<dbReference type="InterPro" id="IPR011701">
    <property type="entry name" value="MFS"/>
</dbReference>
<name>A0ABR8SQV3_9BACL</name>
<dbReference type="Proteomes" id="UP000603641">
    <property type="component" value="Unassembled WGS sequence"/>
</dbReference>
<feature type="transmembrane region" description="Helical" evidence="6">
    <location>
        <begin position="218"/>
        <end position="242"/>
    </location>
</feature>
<dbReference type="CDD" id="cd17475">
    <property type="entry name" value="MFS_MT3072_like"/>
    <property type="match status" value="1"/>
</dbReference>
<dbReference type="InterPro" id="IPR020846">
    <property type="entry name" value="MFS_dom"/>
</dbReference>
<evidence type="ECO:0000256" key="1">
    <source>
        <dbReference type="ARBA" id="ARBA00004651"/>
    </source>
</evidence>
<feature type="transmembrane region" description="Helical" evidence="6">
    <location>
        <begin position="12"/>
        <end position="33"/>
    </location>
</feature>
<reference evidence="8 9" key="1">
    <citation type="submission" date="2020-08" db="EMBL/GenBank/DDBJ databases">
        <title>A Genomic Blueprint of the Chicken Gut Microbiome.</title>
        <authorList>
            <person name="Gilroy R."/>
            <person name="Ravi A."/>
            <person name="Getino M."/>
            <person name="Pursley I."/>
            <person name="Horton D.L."/>
            <person name="Alikhan N.-F."/>
            <person name="Baker D."/>
            <person name="Gharbi K."/>
            <person name="Hall N."/>
            <person name="Watson M."/>
            <person name="Adriaenssens E.M."/>
            <person name="Foster-Nyarko E."/>
            <person name="Jarju S."/>
            <person name="Secka A."/>
            <person name="Antonio M."/>
            <person name="Oren A."/>
            <person name="Chaudhuri R."/>
            <person name="La Ragione R.M."/>
            <person name="Hildebrand F."/>
            <person name="Pallen M.J."/>
        </authorList>
    </citation>
    <scope>NUCLEOTIDE SEQUENCE [LARGE SCALE GENOMIC DNA]</scope>
    <source>
        <strain evidence="8 9">Sa2CUA10</strain>
    </source>
</reference>
<feature type="transmembrane region" description="Helical" evidence="6">
    <location>
        <begin position="312"/>
        <end position="334"/>
    </location>
</feature>
<protein>
    <submittedName>
        <fullName evidence="8">MFS transporter</fullName>
    </submittedName>
</protein>
<feature type="transmembrane region" description="Helical" evidence="6">
    <location>
        <begin position="168"/>
        <end position="188"/>
    </location>
</feature>
<keyword evidence="9" id="KW-1185">Reference proteome</keyword>
<keyword evidence="4 6" id="KW-1133">Transmembrane helix</keyword>
<keyword evidence="5 6" id="KW-0472">Membrane</keyword>
<evidence type="ECO:0000259" key="7">
    <source>
        <dbReference type="PROSITE" id="PS50850"/>
    </source>
</evidence>